<keyword evidence="7" id="KW-0997">Cell inner membrane</keyword>
<dbReference type="PANTHER" id="PTHR30221">
    <property type="entry name" value="SMALL-CONDUCTANCE MECHANOSENSITIVE CHANNEL"/>
    <property type="match status" value="1"/>
</dbReference>
<keyword evidence="7" id="KW-0813">Transport</keyword>
<feature type="compositionally biased region" description="Acidic residues" evidence="8">
    <location>
        <begin position="351"/>
        <end position="369"/>
    </location>
</feature>
<evidence type="ECO:0000256" key="8">
    <source>
        <dbReference type="SAM" id="MobiDB-lite"/>
    </source>
</evidence>
<dbReference type="PROSITE" id="PS01246">
    <property type="entry name" value="UPF0003"/>
    <property type="match status" value="1"/>
</dbReference>
<feature type="region of interest" description="Disordered" evidence="8">
    <location>
        <begin position="311"/>
        <end position="377"/>
    </location>
</feature>
<dbReference type="Gene3D" id="3.30.70.100">
    <property type="match status" value="1"/>
</dbReference>
<dbReference type="EMBL" id="JANIBC010000002">
    <property type="protein sequence ID" value="MCQ8184800.1"/>
    <property type="molecule type" value="Genomic_DNA"/>
</dbReference>
<evidence type="ECO:0000259" key="9">
    <source>
        <dbReference type="Pfam" id="PF00924"/>
    </source>
</evidence>
<dbReference type="Gene3D" id="1.10.287.1260">
    <property type="match status" value="1"/>
</dbReference>
<sequence length="377" mass="41408">MQAAEQLEEGLAEVGQSLEEVGEKIAPAAERTETLLTQIWELLPLLAVAIVAVCLFYLAGRFLGSRDFLTKRLSRGSDLIEELLRRVIPVVFLLLGIVFALNILDAVAILSAILGAAGVVGIAVGFAIRDTIENFIASVMLSIRQPFRPKDYVDIDGRQGFVVRLTSRATILMTADGVSVRIPNANVFKAVIVNYTRNAERRATFQLGIDAEDDPQAAIERGIAHMLALPFTLNEPPPKAWIEEVGDSNILLTYAFWIDQRETDFLKAKSAAIRVVKDMLEEEGFTLPEPIYRLRIDQIPDALKAVVHQTDQPFEEAPPRKESPKAAQVTADTSVDDTVQKKVDADRAEASDDDLLSEDAPTEFGDQGEGENPSGRK</sequence>
<evidence type="ECO:0000256" key="3">
    <source>
        <dbReference type="ARBA" id="ARBA00022475"/>
    </source>
</evidence>
<feature type="domain" description="Mechanosensitive ion channel MscS" evidence="9">
    <location>
        <begin position="130"/>
        <end position="197"/>
    </location>
</feature>
<keyword evidence="12" id="KW-1185">Reference proteome</keyword>
<keyword evidence="3" id="KW-1003">Cell membrane</keyword>
<dbReference type="RefSeq" id="WP_256618649.1">
    <property type="nucleotide sequence ID" value="NZ_JANIBC010000002.1"/>
</dbReference>
<keyword evidence="4 7" id="KW-0812">Transmembrane</keyword>
<evidence type="ECO:0000259" key="10">
    <source>
        <dbReference type="Pfam" id="PF21082"/>
    </source>
</evidence>
<accession>A0A9X2RHC6</accession>
<dbReference type="Pfam" id="PF00924">
    <property type="entry name" value="MS_channel_2nd"/>
    <property type="match status" value="1"/>
</dbReference>
<keyword evidence="7" id="KW-0406">Ion transport</keyword>
<dbReference type="InterPro" id="IPR006686">
    <property type="entry name" value="MscS_channel_CS"/>
</dbReference>
<comment type="subcellular location">
    <subcellularLocation>
        <location evidence="7">Cell inner membrane</location>
        <topology evidence="7">Multi-pass membrane protein</topology>
    </subcellularLocation>
    <subcellularLocation>
        <location evidence="1">Cell membrane</location>
        <topology evidence="1">Multi-pass membrane protein</topology>
    </subcellularLocation>
</comment>
<evidence type="ECO:0000256" key="4">
    <source>
        <dbReference type="ARBA" id="ARBA00022692"/>
    </source>
</evidence>
<name>A0A9X2RHC6_9PROT</name>
<feature type="transmembrane region" description="Helical" evidence="7">
    <location>
        <begin position="83"/>
        <end position="101"/>
    </location>
</feature>
<comment type="subunit">
    <text evidence="7">Homoheptamer.</text>
</comment>
<dbReference type="InterPro" id="IPR049278">
    <property type="entry name" value="MS_channel_C"/>
</dbReference>
<dbReference type="Proteomes" id="UP001142610">
    <property type="component" value="Unassembled WGS sequence"/>
</dbReference>
<dbReference type="SUPFAM" id="SSF50182">
    <property type="entry name" value="Sm-like ribonucleoproteins"/>
    <property type="match status" value="1"/>
</dbReference>
<dbReference type="Pfam" id="PF21082">
    <property type="entry name" value="MS_channel_3rd"/>
    <property type="match status" value="1"/>
</dbReference>
<comment type="caution">
    <text evidence="7">Lacks conserved residue(s) required for the propagation of feature annotation.</text>
</comment>
<keyword evidence="7" id="KW-0407">Ion channel</keyword>
<comment type="caution">
    <text evidence="11">The sequence shown here is derived from an EMBL/GenBank/DDBJ whole genome shotgun (WGS) entry which is preliminary data.</text>
</comment>
<comment type="function">
    <text evidence="7">Mechanosensitive channel that participates in the regulation of osmotic pressure changes within the cell, opening in response to stretch forces in the membrane lipid bilayer, without the need for other proteins. Contributes to normal resistance to hypoosmotic shock. Forms an ion channel of 1.0 nanosiemens conductance with a slight preference for anions.</text>
</comment>
<evidence type="ECO:0000256" key="1">
    <source>
        <dbReference type="ARBA" id="ARBA00004651"/>
    </source>
</evidence>
<comment type="similarity">
    <text evidence="2 7">Belongs to the MscS (TC 1.A.23) family.</text>
</comment>
<evidence type="ECO:0000256" key="7">
    <source>
        <dbReference type="RuleBase" id="RU369025"/>
    </source>
</evidence>
<protein>
    <recommendedName>
        <fullName evidence="7">Small-conductance mechanosensitive channel</fullName>
    </recommendedName>
</protein>
<dbReference type="AlphaFoldDB" id="A0A9X2RHC6"/>
<dbReference type="InterPro" id="IPR023408">
    <property type="entry name" value="MscS_beta-dom_sf"/>
</dbReference>
<organism evidence="11 12">
    <name type="scientific">Parvularcula maris</name>
    <dbReference type="NCBI Taxonomy" id="2965077"/>
    <lineage>
        <taxon>Bacteria</taxon>
        <taxon>Pseudomonadati</taxon>
        <taxon>Pseudomonadota</taxon>
        <taxon>Alphaproteobacteria</taxon>
        <taxon>Parvularculales</taxon>
        <taxon>Parvularculaceae</taxon>
        <taxon>Parvularcula</taxon>
    </lineage>
</organism>
<evidence type="ECO:0000256" key="2">
    <source>
        <dbReference type="ARBA" id="ARBA00008017"/>
    </source>
</evidence>
<keyword evidence="6 7" id="KW-0472">Membrane</keyword>
<reference evidence="11" key="1">
    <citation type="submission" date="2022-07" db="EMBL/GenBank/DDBJ databases">
        <title>Parvularcula maris sp. nov., an algicidal bacterium isolated from seawater.</title>
        <authorList>
            <person name="Li F."/>
        </authorList>
    </citation>
    <scope>NUCLEOTIDE SEQUENCE</scope>
    <source>
        <strain evidence="11">BGMRC 0090</strain>
    </source>
</reference>
<feature type="transmembrane region" description="Helical" evidence="7">
    <location>
        <begin position="107"/>
        <end position="128"/>
    </location>
</feature>
<dbReference type="InterPro" id="IPR006685">
    <property type="entry name" value="MscS_channel_2nd"/>
</dbReference>
<gene>
    <name evidence="11" type="ORF">NOG11_05300</name>
</gene>
<dbReference type="PANTHER" id="PTHR30221:SF1">
    <property type="entry name" value="SMALL-CONDUCTANCE MECHANOSENSITIVE CHANNEL"/>
    <property type="match status" value="1"/>
</dbReference>
<dbReference type="GO" id="GO:0008381">
    <property type="term" value="F:mechanosensitive monoatomic ion channel activity"/>
    <property type="evidence" value="ECO:0007669"/>
    <property type="project" value="InterPro"/>
</dbReference>
<evidence type="ECO:0000256" key="5">
    <source>
        <dbReference type="ARBA" id="ARBA00022989"/>
    </source>
</evidence>
<evidence type="ECO:0000313" key="12">
    <source>
        <dbReference type="Proteomes" id="UP001142610"/>
    </source>
</evidence>
<proteinExistence type="inferred from homology"/>
<feature type="compositionally biased region" description="Basic and acidic residues" evidence="8">
    <location>
        <begin position="338"/>
        <end position="350"/>
    </location>
</feature>
<dbReference type="Gene3D" id="2.30.30.60">
    <property type="match status" value="1"/>
</dbReference>
<dbReference type="InterPro" id="IPR010920">
    <property type="entry name" value="LSM_dom_sf"/>
</dbReference>
<dbReference type="InterPro" id="IPR011066">
    <property type="entry name" value="MscS_channel_C_sf"/>
</dbReference>
<dbReference type="SUPFAM" id="SSF82689">
    <property type="entry name" value="Mechanosensitive channel protein MscS (YggB), C-terminal domain"/>
    <property type="match status" value="1"/>
</dbReference>
<dbReference type="GO" id="GO:0005886">
    <property type="term" value="C:plasma membrane"/>
    <property type="evidence" value="ECO:0007669"/>
    <property type="project" value="UniProtKB-SubCell"/>
</dbReference>
<dbReference type="InterPro" id="IPR045275">
    <property type="entry name" value="MscS_archaea/bacteria_type"/>
</dbReference>
<feature type="domain" description="Mechanosensitive ion channel MscS C-terminal" evidence="10">
    <location>
        <begin position="204"/>
        <end position="284"/>
    </location>
</feature>
<evidence type="ECO:0000256" key="6">
    <source>
        <dbReference type="ARBA" id="ARBA00023136"/>
    </source>
</evidence>
<evidence type="ECO:0000313" key="11">
    <source>
        <dbReference type="EMBL" id="MCQ8184800.1"/>
    </source>
</evidence>
<keyword evidence="5 7" id="KW-1133">Transmembrane helix</keyword>
<feature type="transmembrane region" description="Helical" evidence="7">
    <location>
        <begin position="42"/>
        <end position="63"/>
    </location>
</feature>